<feature type="non-terminal residue" evidence="2">
    <location>
        <position position="1"/>
    </location>
</feature>
<feature type="region of interest" description="Disordered" evidence="1">
    <location>
        <begin position="1"/>
        <end position="41"/>
    </location>
</feature>
<gene>
    <name evidence="2" type="ORF">AVDCRST_MAG04-2875</name>
</gene>
<feature type="non-terminal residue" evidence="2">
    <location>
        <position position="41"/>
    </location>
</feature>
<dbReference type="EMBL" id="CADCTL010000203">
    <property type="protein sequence ID" value="CAA9266628.1"/>
    <property type="molecule type" value="Genomic_DNA"/>
</dbReference>
<evidence type="ECO:0000313" key="2">
    <source>
        <dbReference type="EMBL" id="CAA9266628.1"/>
    </source>
</evidence>
<accession>A0A6J4J333</accession>
<organism evidence="2">
    <name type="scientific">uncultured Acetobacteraceae bacterium</name>
    <dbReference type="NCBI Taxonomy" id="169975"/>
    <lineage>
        <taxon>Bacteria</taxon>
        <taxon>Pseudomonadati</taxon>
        <taxon>Pseudomonadota</taxon>
        <taxon>Alphaproteobacteria</taxon>
        <taxon>Acetobacterales</taxon>
        <taxon>Acetobacteraceae</taxon>
        <taxon>environmental samples</taxon>
    </lineage>
</organism>
<dbReference type="AlphaFoldDB" id="A0A6J4J333"/>
<reference evidence="2" key="1">
    <citation type="submission" date="2020-02" db="EMBL/GenBank/DDBJ databases">
        <authorList>
            <person name="Meier V. D."/>
        </authorList>
    </citation>
    <scope>NUCLEOTIDE SEQUENCE</scope>
    <source>
        <strain evidence="2">AVDCRST_MAG04</strain>
    </source>
</reference>
<evidence type="ECO:0000256" key="1">
    <source>
        <dbReference type="SAM" id="MobiDB-lite"/>
    </source>
</evidence>
<sequence>DRPAAKDQGRCRGSNPPPLRPLRHAPLRRRADRRLHCAPAA</sequence>
<proteinExistence type="predicted"/>
<name>A0A6J4J333_9PROT</name>
<feature type="compositionally biased region" description="Basic residues" evidence="1">
    <location>
        <begin position="21"/>
        <end position="33"/>
    </location>
</feature>
<protein>
    <submittedName>
        <fullName evidence="2">Uncharacterized protein</fullName>
    </submittedName>
</protein>
<feature type="compositionally biased region" description="Basic and acidic residues" evidence="1">
    <location>
        <begin position="1"/>
        <end position="10"/>
    </location>
</feature>